<accession>A0ABU3DGL0</accession>
<evidence type="ECO:0000313" key="1">
    <source>
        <dbReference type="EMBL" id="MDT0682855.1"/>
    </source>
</evidence>
<dbReference type="SUPFAM" id="SSF52540">
    <property type="entry name" value="P-loop containing nucleoside triphosphate hydrolases"/>
    <property type="match status" value="1"/>
</dbReference>
<evidence type="ECO:0000313" key="2">
    <source>
        <dbReference type="Proteomes" id="UP001265259"/>
    </source>
</evidence>
<evidence type="ECO:0008006" key="3">
    <source>
        <dbReference type="Google" id="ProtNLM"/>
    </source>
</evidence>
<dbReference type="Proteomes" id="UP001265259">
    <property type="component" value="Unassembled WGS sequence"/>
</dbReference>
<organism evidence="1 2">
    <name type="scientific">Tropicimonas omnivorans</name>
    <dbReference type="NCBI Taxonomy" id="3075590"/>
    <lineage>
        <taxon>Bacteria</taxon>
        <taxon>Pseudomonadati</taxon>
        <taxon>Pseudomonadota</taxon>
        <taxon>Alphaproteobacteria</taxon>
        <taxon>Rhodobacterales</taxon>
        <taxon>Roseobacteraceae</taxon>
        <taxon>Tropicimonas</taxon>
    </lineage>
</organism>
<dbReference type="InterPro" id="IPR027417">
    <property type="entry name" value="P-loop_NTPase"/>
</dbReference>
<proteinExistence type="predicted"/>
<name>A0ABU3DGL0_9RHOB</name>
<gene>
    <name evidence="1" type="ORF">RM543_09170</name>
</gene>
<reference evidence="1 2" key="1">
    <citation type="submission" date="2023-09" db="EMBL/GenBank/DDBJ databases">
        <authorList>
            <person name="Rey-Velasco X."/>
        </authorList>
    </citation>
    <scope>NUCLEOTIDE SEQUENCE [LARGE SCALE GENOMIC DNA]</scope>
    <source>
        <strain evidence="1 2">F158</strain>
    </source>
</reference>
<keyword evidence="2" id="KW-1185">Reference proteome</keyword>
<dbReference type="Gene3D" id="3.40.50.300">
    <property type="entry name" value="P-loop containing nucleotide triphosphate hydrolases"/>
    <property type="match status" value="1"/>
</dbReference>
<dbReference type="RefSeq" id="WP_311690795.1">
    <property type="nucleotide sequence ID" value="NZ_JAVRHL010000002.1"/>
</dbReference>
<comment type="caution">
    <text evidence="1">The sequence shown here is derived from an EMBL/GenBank/DDBJ whole genome shotgun (WGS) entry which is preliminary data.</text>
</comment>
<dbReference type="EMBL" id="JAVRHL010000002">
    <property type="protein sequence ID" value="MDT0682855.1"/>
    <property type="molecule type" value="Genomic_DNA"/>
</dbReference>
<sequence length="215" mass="23816">MTESLHTLLSRTSRNARPAMTLLPGMDLALGRTHEICGPARRTLAVAIAGARPGPVIWIVPAWYPERLNGEGLTRWMDPARIYTVTPRREEDLLWCMEESLRSGSVPTVVAELPRPPGLTPVRRLHLAAETGSERKDDPAHWPMGLILTADGGSAGIETRWSLASRHSEAPRKSFGRWRISRLRARSAPTADWMLTAREGPDRRLSLVPLLDGLA</sequence>
<protein>
    <recommendedName>
        <fullName evidence="3">Protein ImuA</fullName>
    </recommendedName>
</protein>